<dbReference type="Proteomes" id="UP000649617">
    <property type="component" value="Unassembled WGS sequence"/>
</dbReference>
<reference evidence="2" key="1">
    <citation type="submission" date="2021-02" db="EMBL/GenBank/DDBJ databases">
        <authorList>
            <person name="Dougan E. K."/>
            <person name="Rhodes N."/>
            <person name="Thang M."/>
            <person name="Chan C."/>
        </authorList>
    </citation>
    <scope>NUCLEOTIDE SEQUENCE</scope>
</reference>
<comment type="caution">
    <text evidence="2">The sequence shown here is derived from an EMBL/GenBank/DDBJ whole genome shotgun (WGS) entry which is preliminary data.</text>
</comment>
<dbReference type="AlphaFoldDB" id="A0A812THR6"/>
<feature type="region of interest" description="Disordered" evidence="1">
    <location>
        <begin position="71"/>
        <end position="91"/>
    </location>
</feature>
<accession>A0A812THR6</accession>
<organism evidence="2 3">
    <name type="scientific">Symbiodinium pilosum</name>
    <name type="common">Dinoflagellate</name>
    <dbReference type="NCBI Taxonomy" id="2952"/>
    <lineage>
        <taxon>Eukaryota</taxon>
        <taxon>Sar</taxon>
        <taxon>Alveolata</taxon>
        <taxon>Dinophyceae</taxon>
        <taxon>Suessiales</taxon>
        <taxon>Symbiodiniaceae</taxon>
        <taxon>Symbiodinium</taxon>
    </lineage>
</organism>
<evidence type="ECO:0000313" key="3">
    <source>
        <dbReference type="Proteomes" id="UP000649617"/>
    </source>
</evidence>
<sequence>MIFTDPRSRWGHRNLEPPPPDPTQIAFGAIGINAKLQSKVLATRQKLSAADRQVATGFAILAYLSQEAAHAAQRPKLRSQSPPSSVPRLAL</sequence>
<dbReference type="EMBL" id="CAJNIZ010030779">
    <property type="protein sequence ID" value="CAE7526120.1"/>
    <property type="molecule type" value="Genomic_DNA"/>
</dbReference>
<keyword evidence="3" id="KW-1185">Reference proteome</keyword>
<proteinExistence type="predicted"/>
<feature type="region of interest" description="Disordered" evidence="1">
    <location>
        <begin position="1"/>
        <end position="22"/>
    </location>
</feature>
<evidence type="ECO:0000313" key="2">
    <source>
        <dbReference type="EMBL" id="CAE7526120.1"/>
    </source>
</evidence>
<feature type="non-terminal residue" evidence="2">
    <location>
        <position position="91"/>
    </location>
</feature>
<evidence type="ECO:0000256" key="1">
    <source>
        <dbReference type="SAM" id="MobiDB-lite"/>
    </source>
</evidence>
<name>A0A812THR6_SYMPI</name>
<gene>
    <name evidence="2" type="ORF">SPIL2461_LOCUS13820</name>
</gene>
<dbReference type="OrthoDB" id="430167at2759"/>
<protein>
    <submittedName>
        <fullName evidence="2">Uncharacterized protein</fullName>
    </submittedName>
</protein>